<evidence type="ECO:0000256" key="1">
    <source>
        <dbReference type="ARBA" id="ARBA00022737"/>
    </source>
</evidence>
<evidence type="ECO:0000256" key="2">
    <source>
        <dbReference type="SAM" id="MobiDB-lite"/>
    </source>
</evidence>
<dbReference type="PANTHER" id="PTHR23084:SF263">
    <property type="entry name" value="MORN REPEAT-CONTAINING PROTEIN 1"/>
    <property type="match status" value="1"/>
</dbReference>
<dbReference type="KEGG" id="vg:23462276"/>
<evidence type="ECO:0000313" key="4">
    <source>
        <dbReference type="EMBL" id="AJF97359.1"/>
    </source>
</evidence>
<evidence type="ECO:0000259" key="3">
    <source>
        <dbReference type="PROSITE" id="PS50181"/>
    </source>
</evidence>
<reference evidence="4 5" key="1">
    <citation type="journal article" date="2015" name="Parasitol. Res.">
        <title>Viruses in close associations with free-living amoebae.</title>
        <authorList>
            <person name="Scheid P."/>
        </authorList>
    </citation>
    <scope>NUCLEOTIDE SEQUENCE [LARGE SCALE GENOMIC DNA]</scope>
    <source>
        <strain evidence="4">KlaHel</strain>
    </source>
</reference>
<sequence length="474" mass="53052">MKRARIAVARGDPLSGDNAGQPQKRRRTDADYASAPDSLFERLPDELILHVLMAMDNIAALAAWSLTSRRHHALAMDQSLWRHLCLAHFGPPLHEPPWPEWVDWRWIYRAQSHPASPKGADVGAVQIKCGRHNYWGDVVNGKPHGFGIAVNAHGAHCCGVLRARPSSAAARRARPLIVKRQGHWIEGKMHGDCTKTYPNGTRFEGRWQRGKRPLIGTLRSVSGDRYDGECKSYRAHGHGTFAYAAGGRREGQWRHGHACGEGTDIYDNGDVFTGEWTDDEPYRGTYIWSDGSRYDGEFNKRGQSHGQGSMIDTVGDRYEGQWHEDRQQGHGIMVHSNGDRYEGDWRDGERHGNGVMVYADGDRYEGQWHDALFHGRGTMAYANGDRYEGEWNGDHRHGHGIYTWPSGDEYRGTYDKGRRRGQGTHTFADGSRLSGVWADTVCIEGKVEIHRLTPPCLPGEPCLACAARSAPKSA</sequence>
<dbReference type="InterPro" id="IPR001810">
    <property type="entry name" value="F-box_dom"/>
</dbReference>
<keyword evidence="1" id="KW-0677">Repeat</keyword>
<dbReference type="PROSITE" id="PS50181">
    <property type="entry name" value="FBOX"/>
    <property type="match status" value="1"/>
</dbReference>
<organism evidence="4 5">
    <name type="scientific">Pandoravirus inopinatum</name>
    <dbReference type="NCBI Taxonomy" id="1605721"/>
    <lineage>
        <taxon>Viruses</taxon>
        <taxon>Pandoravirus</taxon>
    </lineage>
</organism>
<accession>A0A0B5J1I1</accession>
<dbReference type="PANTHER" id="PTHR23084">
    <property type="entry name" value="PHOSPHATIDYLINOSITOL-4-PHOSPHATE 5-KINASE RELATED"/>
    <property type="match status" value="1"/>
</dbReference>
<dbReference type="SMART" id="SM00698">
    <property type="entry name" value="MORN"/>
    <property type="match status" value="11"/>
</dbReference>
<dbReference type="Proteomes" id="UP000202511">
    <property type="component" value="Segment"/>
</dbReference>
<proteinExistence type="predicted"/>
<dbReference type="Gene3D" id="2.20.110.10">
    <property type="entry name" value="Histone H3 K4-specific methyltransferase SET7/9 N-terminal domain"/>
    <property type="match status" value="5"/>
</dbReference>
<protein>
    <submittedName>
        <fullName evidence="4">Morn repeat protein</fullName>
    </submittedName>
</protein>
<feature type="domain" description="F-box" evidence="3">
    <location>
        <begin position="37"/>
        <end position="84"/>
    </location>
</feature>
<dbReference type="SUPFAM" id="SSF82185">
    <property type="entry name" value="Histone H3 K4-specific methyltransferase SET7/9 N-terminal domain"/>
    <property type="match status" value="2"/>
</dbReference>
<dbReference type="Pfam" id="PF02493">
    <property type="entry name" value="MORN"/>
    <property type="match status" value="11"/>
</dbReference>
<dbReference type="FunFam" id="2.20.110.10:FF:000002">
    <property type="entry name" value="Phosphatidylinositol 4-phosphate 5-kinase 8"/>
    <property type="match status" value="1"/>
</dbReference>
<dbReference type="InterPro" id="IPR003409">
    <property type="entry name" value="MORN"/>
</dbReference>
<name>A0A0B5J1I1_9VIRU</name>
<dbReference type="SUPFAM" id="SSF81383">
    <property type="entry name" value="F-box domain"/>
    <property type="match status" value="1"/>
</dbReference>
<dbReference type="GeneID" id="23462276"/>
<dbReference type="RefSeq" id="YP_009119594.1">
    <property type="nucleotide sequence ID" value="NC_026440.1"/>
</dbReference>
<dbReference type="EMBL" id="KP136319">
    <property type="protein sequence ID" value="AJF97359.1"/>
    <property type="molecule type" value="Genomic_DNA"/>
</dbReference>
<feature type="region of interest" description="Disordered" evidence="2">
    <location>
        <begin position="1"/>
        <end position="32"/>
    </location>
</feature>
<dbReference type="Gene3D" id="1.20.1280.50">
    <property type="match status" value="1"/>
</dbReference>
<dbReference type="Pfam" id="PF12937">
    <property type="entry name" value="F-box-like"/>
    <property type="match status" value="1"/>
</dbReference>
<evidence type="ECO:0000313" key="5">
    <source>
        <dbReference type="Proteomes" id="UP000202511"/>
    </source>
</evidence>
<dbReference type="InterPro" id="IPR036047">
    <property type="entry name" value="F-box-like_dom_sf"/>
</dbReference>